<proteinExistence type="predicted"/>
<gene>
    <name evidence="1" type="ORF">DL764_001509</name>
</gene>
<organism evidence="1 2">
    <name type="scientific">Monosporascus ibericus</name>
    <dbReference type="NCBI Taxonomy" id="155417"/>
    <lineage>
        <taxon>Eukaryota</taxon>
        <taxon>Fungi</taxon>
        <taxon>Dikarya</taxon>
        <taxon>Ascomycota</taxon>
        <taxon>Pezizomycotina</taxon>
        <taxon>Sordariomycetes</taxon>
        <taxon>Xylariomycetidae</taxon>
        <taxon>Xylariales</taxon>
        <taxon>Xylariales incertae sedis</taxon>
        <taxon>Monosporascus</taxon>
    </lineage>
</organism>
<keyword evidence="2" id="KW-1185">Reference proteome</keyword>
<sequence length="179" mass="19940">MPRSGRITSVTWSLRTKLPNSNDDGQHACEMEELLEEIPLPEYTDAGRIEHSKLAISNHMGMGEHSAAPQHGPLIAAADFYHIEGFEKLADASKVDYLNRLQPVTRRPAFSDLLYKPGSSSYRPKEVKGSPHFEYCLLSGPLGPIESDGSEDDEEWDLFEEFMPMDFGDVGDLKEPTTG</sequence>
<name>A0A4Q4TU31_9PEZI</name>
<reference evidence="1 2" key="1">
    <citation type="submission" date="2018-06" db="EMBL/GenBank/DDBJ databases">
        <title>Complete Genomes of Monosporascus.</title>
        <authorList>
            <person name="Robinson A.J."/>
            <person name="Natvig D.O."/>
        </authorList>
    </citation>
    <scope>NUCLEOTIDE SEQUENCE [LARGE SCALE GENOMIC DNA]</scope>
    <source>
        <strain evidence="1 2">CBS 110550</strain>
    </source>
</reference>
<evidence type="ECO:0000313" key="1">
    <source>
        <dbReference type="EMBL" id="RYP09013.1"/>
    </source>
</evidence>
<evidence type="ECO:0000313" key="2">
    <source>
        <dbReference type="Proteomes" id="UP000293360"/>
    </source>
</evidence>
<accession>A0A4Q4TU31</accession>
<protein>
    <submittedName>
        <fullName evidence="1">Uncharacterized protein</fullName>
    </submittedName>
</protein>
<dbReference type="EMBL" id="QJNU01000048">
    <property type="protein sequence ID" value="RYP09013.1"/>
    <property type="molecule type" value="Genomic_DNA"/>
</dbReference>
<dbReference type="OrthoDB" id="5104731at2759"/>
<dbReference type="AlphaFoldDB" id="A0A4Q4TU31"/>
<dbReference type="Proteomes" id="UP000293360">
    <property type="component" value="Unassembled WGS sequence"/>
</dbReference>
<comment type="caution">
    <text evidence="1">The sequence shown here is derived from an EMBL/GenBank/DDBJ whole genome shotgun (WGS) entry which is preliminary data.</text>
</comment>